<reference evidence="1 2" key="1">
    <citation type="submission" date="2019-12" db="EMBL/GenBank/DDBJ databases">
        <title>Deinococcus sp. HMF7620 Genome sequencing and assembly.</title>
        <authorList>
            <person name="Kang H."/>
            <person name="Kim H."/>
            <person name="Joh K."/>
        </authorList>
    </citation>
    <scope>NUCLEOTIDE SEQUENCE [LARGE SCALE GENOMIC DNA]</scope>
    <source>
        <strain evidence="1 2">HMF7620</strain>
    </source>
</reference>
<name>A0A7C9HQ63_9DEIO</name>
<dbReference type="EMBL" id="WQLB01000003">
    <property type="protein sequence ID" value="MVN85929.1"/>
    <property type="molecule type" value="Genomic_DNA"/>
</dbReference>
<evidence type="ECO:0000313" key="1">
    <source>
        <dbReference type="EMBL" id="MVN85929.1"/>
    </source>
</evidence>
<comment type="caution">
    <text evidence="1">The sequence shown here is derived from an EMBL/GenBank/DDBJ whole genome shotgun (WGS) entry which is preliminary data.</text>
</comment>
<keyword evidence="2" id="KW-1185">Reference proteome</keyword>
<dbReference type="AlphaFoldDB" id="A0A7C9HQ63"/>
<dbReference type="Proteomes" id="UP000483286">
    <property type="component" value="Unassembled WGS sequence"/>
</dbReference>
<accession>A0A7C9HQ63</accession>
<evidence type="ECO:0000313" key="2">
    <source>
        <dbReference type="Proteomes" id="UP000483286"/>
    </source>
</evidence>
<protein>
    <recommendedName>
        <fullName evidence="3">Lipoprotein</fullName>
    </recommendedName>
</protein>
<evidence type="ECO:0008006" key="3">
    <source>
        <dbReference type="Google" id="ProtNLM"/>
    </source>
</evidence>
<dbReference type="RefSeq" id="WP_157457969.1">
    <property type="nucleotide sequence ID" value="NZ_WQLB01000003.1"/>
</dbReference>
<gene>
    <name evidence="1" type="ORF">GO986_04040</name>
</gene>
<dbReference type="PROSITE" id="PS51257">
    <property type="entry name" value="PROKAR_LIPOPROTEIN"/>
    <property type="match status" value="1"/>
</dbReference>
<organism evidence="1 2">
    <name type="scientific">Deinococcus arboris</name>
    <dbReference type="NCBI Taxonomy" id="2682977"/>
    <lineage>
        <taxon>Bacteria</taxon>
        <taxon>Thermotogati</taxon>
        <taxon>Deinococcota</taxon>
        <taxon>Deinococci</taxon>
        <taxon>Deinococcales</taxon>
        <taxon>Deinococcaceae</taxon>
        <taxon>Deinococcus</taxon>
    </lineage>
</organism>
<sequence length="178" mass="18881">MRAALPALLLLSLLSACRPQEVRPPDAYALSGTIAGDWGAAPRLRLALVGTGVPVAVTNTSAIGQNVVSSGPNTWQFGFDLPGIPAVTGVYQVIAFDDANNNARYDVGETFARNRQWLVYSPVSGTVDTVEIPEFLGGGELLPAMTVTRGWNLYDRSVALGAGNPSPFTRLTSYTLSR</sequence>
<proteinExistence type="predicted"/>